<dbReference type="Gene3D" id="2.40.50.40">
    <property type="match status" value="1"/>
</dbReference>
<dbReference type="InterPro" id="IPR003656">
    <property type="entry name" value="Znf_BED"/>
</dbReference>
<dbReference type="InterPro" id="IPR000953">
    <property type="entry name" value="Chromo/chromo_shadow_dom"/>
</dbReference>
<evidence type="ECO:0000256" key="2">
    <source>
        <dbReference type="ARBA" id="ARBA00022771"/>
    </source>
</evidence>
<evidence type="ECO:0000259" key="6">
    <source>
        <dbReference type="PROSITE" id="PS50013"/>
    </source>
</evidence>
<evidence type="ECO:0000313" key="8">
    <source>
        <dbReference type="EMBL" id="KAK3288210.1"/>
    </source>
</evidence>
<evidence type="ECO:0000256" key="3">
    <source>
        <dbReference type="ARBA" id="ARBA00022833"/>
    </source>
</evidence>
<evidence type="ECO:0000256" key="1">
    <source>
        <dbReference type="ARBA" id="ARBA00022723"/>
    </source>
</evidence>
<name>A0AAE0H1U7_9CHLO</name>
<feature type="compositionally biased region" description="Basic and acidic residues" evidence="5">
    <location>
        <begin position="66"/>
        <end position="80"/>
    </location>
</feature>
<evidence type="ECO:0000256" key="5">
    <source>
        <dbReference type="SAM" id="MobiDB-lite"/>
    </source>
</evidence>
<keyword evidence="2 4" id="KW-0863">Zinc-finger</keyword>
<keyword evidence="3" id="KW-0862">Zinc</keyword>
<sequence length="163" mass="18478">MTPNTPSTRSKLVDDGKAQWLIGWENFPDPKHDTWEPIEHLAGHEGEISGFRKRTSEKQAQLEIADAERRRESARTREDSLPDDGFVEAAGGKRRSPVWEHYKVTIDDESGNILYTKCKLCTDVVLVKYPGNTTNLRGHISGCHKDVYCKMVSTLLHNNSIDQ</sequence>
<feature type="domain" description="Chromo" evidence="6">
    <location>
        <begin position="1"/>
        <end position="63"/>
    </location>
</feature>
<keyword evidence="9" id="KW-1185">Reference proteome</keyword>
<organism evidence="8 9">
    <name type="scientific">Cymbomonas tetramitiformis</name>
    <dbReference type="NCBI Taxonomy" id="36881"/>
    <lineage>
        <taxon>Eukaryota</taxon>
        <taxon>Viridiplantae</taxon>
        <taxon>Chlorophyta</taxon>
        <taxon>Pyramimonadophyceae</taxon>
        <taxon>Pyramimonadales</taxon>
        <taxon>Pyramimonadaceae</taxon>
        <taxon>Cymbomonas</taxon>
    </lineage>
</organism>
<dbReference type="InterPro" id="IPR023780">
    <property type="entry name" value="Chromo_domain"/>
</dbReference>
<dbReference type="GO" id="GO:0008270">
    <property type="term" value="F:zinc ion binding"/>
    <property type="evidence" value="ECO:0007669"/>
    <property type="project" value="UniProtKB-KW"/>
</dbReference>
<dbReference type="SUPFAM" id="SSF57667">
    <property type="entry name" value="beta-beta-alpha zinc fingers"/>
    <property type="match status" value="1"/>
</dbReference>
<accession>A0AAE0H1U7</accession>
<evidence type="ECO:0000256" key="4">
    <source>
        <dbReference type="PROSITE-ProRule" id="PRU00027"/>
    </source>
</evidence>
<gene>
    <name evidence="8" type="ORF">CYMTET_4303</name>
</gene>
<dbReference type="InterPro" id="IPR036236">
    <property type="entry name" value="Znf_C2H2_sf"/>
</dbReference>
<dbReference type="AlphaFoldDB" id="A0AAE0H1U7"/>
<protein>
    <recommendedName>
        <fullName evidence="10">BED-type domain-containing protein</fullName>
    </recommendedName>
</protein>
<dbReference type="InterPro" id="IPR016197">
    <property type="entry name" value="Chromo-like_dom_sf"/>
</dbReference>
<comment type="caution">
    <text evidence="8">The sequence shown here is derived from an EMBL/GenBank/DDBJ whole genome shotgun (WGS) entry which is preliminary data.</text>
</comment>
<dbReference type="EMBL" id="LGRX02000551">
    <property type="protein sequence ID" value="KAK3288210.1"/>
    <property type="molecule type" value="Genomic_DNA"/>
</dbReference>
<dbReference type="PROSITE" id="PS50013">
    <property type="entry name" value="CHROMO_2"/>
    <property type="match status" value="1"/>
</dbReference>
<keyword evidence="1" id="KW-0479">Metal-binding</keyword>
<evidence type="ECO:0000313" key="9">
    <source>
        <dbReference type="Proteomes" id="UP001190700"/>
    </source>
</evidence>
<dbReference type="Pfam" id="PF00385">
    <property type="entry name" value="Chromo"/>
    <property type="match status" value="1"/>
</dbReference>
<evidence type="ECO:0000259" key="7">
    <source>
        <dbReference type="PROSITE" id="PS50808"/>
    </source>
</evidence>
<dbReference type="Proteomes" id="UP001190700">
    <property type="component" value="Unassembled WGS sequence"/>
</dbReference>
<dbReference type="GO" id="GO:0003677">
    <property type="term" value="F:DNA binding"/>
    <property type="evidence" value="ECO:0007669"/>
    <property type="project" value="InterPro"/>
</dbReference>
<feature type="region of interest" description="Disordered" evidence="5">
    <location>
        <begin position="65"/>
        <end position="90"/>
    </location>
</feature>
<reference evidence="8 9" key="1">
    <citation type="journal article" date="2015" name="Genome Biol. Evol.">
        <title>Comparative Genomics of a Bacterivorous Green Alga Reveals Evolutionary Causalities and Consequences of Phago-Mixotrophic Mode of Nutrition.</title>
        <authorList>
            <person name="Burns J.A."/>
            <person name="Paasch A."/>
            <person name="Narechania A."/>
            <person name="Kim E."/>
        </authorList>
    </citation>
    <scope>NUCLEOTIDE SEQUENCE [LARGE SCALE GENOMIC DNA]</scope>
    <source>
        <strain evidence="8 9">PLY_AMNH</strain>
    </source>
</reference>
<dbReference type="PROSITE" id="PS50808">
    <property type="entry name" value="ZF_BED"/>
    <property type="match status" value="1"/>
</dbReference>
<dbReference type="SUPFAM" id="SSF54160">
    <property type="entry name" value="Chromo domain-like"/>
    <property type="match status" value="1"/>
</dbReference>
<dbReference type="SMART" id="SM00614">
    <property type="entry name" value="ZnF_BED"/>
    <property type="match status" value="1"/>
</dbReference>
<feature type="domain" description="BED-type" evidence="7">
    <location>
        <begin position="93"/>
        <end position="151"/>
    </location>
</feature>
<evidence type="ECO:0008006" key="10">
    <source>
        <dbReference type="Google" id="ProtNLM"/>
    </source>
</evidence>
<proteinExistence type="predicted"/>